<evidence type="ECO:0000256" key="1">
    <source>
        <dbReference type="ARBA" id="ARBA00004202"/>
    </source>
</evidence>
<proteinExistence type="predicted"/>
<feature type="domain" description="ABC transporter" evidence="6">
    <location>
        <begin position="33"/>
        <end position="262"/>
    </location>
</feature>
<evidence type="ECO:0000259" key="6">
    <source>
        <dbReference type="PROSITE" id="PS50893"/>
    </source>
</evidence>
<dbReference type="InterPro" id="IPR027417">
    <property type="entry name" value="P-loop_NTPase"/>
</dbReference>
<sequence>MQVVTTGTRGGHAAVHSVVAMAPTSPTTAPTAIEATALHKTYRRRGRTTVAVDDVGLRVEVGEIVGLLGRNGAGKSTTVELVAGLRSPDRGAARVLGLDPQTDRATVRGVLGVQLQTPRLHDALTVRELVRLHRSFYPAGRDPDALIEAVGLTDSRDTRFEKLSGGQQQRTSVAVALVGDPRVVILDELTTGLDPEARRGMLAMVRRLREDGVTVLLVSHHMDEVERLCDRAVVLDAGRVVAEGTPAALVAQAGLPAGTALEDAYLALTDAARPTGTENSKETVR</sequence>
<evidence type="ECO:0000313" key="8">
    <source>
        <dbReference type="Proteomes" id="UP000632535"/>
    </source>
</evidence>
<dbReference type="InterPro" id="IPR003439">
    <property type="entry name" value="ABC_transporter-like_ATP-bd"/>
</dbReference>
<dbReference type="InterPro" id="IPR050763">
    <property type="entry name" value="ABC_transporter_ATP-binding"/>
</dbReference>
<gene>
    <name evidence="7" type="ORF">GCM10007368_11080</name>
</gene>
<keyword evidence="4 7" id="KW-0067">ATP-binding</keyword>
<dbReference type="InterPro" id="IPR003593">
    <property type="entry name" value="AAA+_ATPase"/>
</dbReference>
<evidence type="ECO:0000256" key="2">
    <source>
        <dbReference type="ARBA" id="ARBA00022448"/>
    </source>
</evidence>
<reference evidence="8" key="1">
    <citation type="journal article" date="2019" name="Int. J. Syst. Evol. Microbiol.">
        <title>The Global Catalogue of Microorganisms (GCM) 10K type strain sequencing project: providing services to taxonomists for standard genome sequencing and annotation.</title>
        <authorList>
            <consortium name="The Broad Institute Genomics Platform"/>
            <consortium name="The Broad Institute Genome Sequencing Center for Infectious Disease"/>
            <person name="Wu L."/>
            <person name="Ma J."/>
        </authorList>
    </citation>
    <scope>NUCLEOTIDE SEQUENCE [LARGE SCALE GENOMIC DNA]</scope>
    <source>
        <strain evidence="8">CCM 8653</strain>
    </source>
</reference>
<organism evidence="7 8">
    <name type="scientific">Isoptericola cucumis</name>
    <dbReference type="NCBI Taxonomy" id="1776856"/>
    <lineage>
        <taxon>Bacteria</taxon>
        <taxon>Bacillati</taxon>
        <taxon>Actinomycetota</taxon>
        <taxon>Actinomycetes</taxon>
        <taxon>Micrococcales</taxon>
        <taxon>Promicromonosporaceae</taxon>
        <taxon>Isoptericola</taxon>
    </lineage>
</organism>
<keyword evidence="5" id="KW-0046">Antibiotic resistance</keyword>
<dbReference type="SUPFAM" id="SSF52540">
    <property type="entry name" value="P-loop containing nucleoside triphosphate hydrolases"/>
    <property type="match status" value="1"/>
</dbReference>
<accession>A0ABQ2B2M2</accession>
<evidence type="ECO:0000256" key="4">
    <source>
        <dbReference type="ARBA" id="ARBA00022840"/>
    </source>
</evidence>
<evidence type="ECO:0000256" key="5">
    <source>
        <dbReference type="ARBA" id="ARBA00023251"/>
    </source>
</evidence>
<keyword evidence="8" id="KW-1185">Reference proteome</keyword>
<evidence type="ECO:0000313" key="7">
    <source>
        <dbReference type="EMBL" id="GGI06421.1"/>
    </source>
</evidence>
<protein>
    <submittedName>
        <fullName evidence="7">ABC transporter ATP-binding protein</fullName>
    </submittedName>
</protein>
<dbReference type="Pfam" id="PF00005">
    <property type="entry name" value="ABC_tran"/>
    <property type="match status" value="1"/>
</dbReference>
<evidence type="ECO:0000256" key="3">
    <source>
        <dbReference type="ARBA" id="ARBA00022741"/>
    </source>
</evidence>
<dbReference type="EMBL" id="BMDG01000003">
    <property type="protein sequence ID" value="GGI06421.1"/>
    <property type="molecule type" value="Genomic_DNA"/>
</dbReference>
<dbReference type="PROSITE" id="PS50893">
    <property type="entry name" value="ABC_TRANSPORTER_2"/>
    <property type="match status" value="1"/>
</dbReference>
<dbReference type="SMART" id="SM00382">
    <property type="entry name" value="AAA"/>
    <property type="match status" value="1"/>
</dbReference>
<keyword evidence="3" id="KW-0547">Nucleotide-binding</keyword>
<name>A0ABQ2B2M2_9MICO</name>
<dbReference type="Gene3D" id="3.40.50.300">
    <property type="entry name" value="P-loop containing nucleotide triphosphate hydrolases"/>
    <property type="match status" value="1"/>
</dbReference>
<dbReference type="GO" id="GO:0005524">
    <property type="term" value="F:ATP binding"/>
    <property type="evidence" value="ECO:0007669"/>
    <property type="project" value="UniProtKB-KW"/>
</dbReference>
<comment type="caution">
    <text evidence="7">The sequence shown here is derived from an EMBL/GenBank/DDBJ whole genome shotgun (WGS) entry which is preliminary data.</text>
</comment>
<comment type="subcellular location">
    <subcellularLocation>
        <location evidence="1">Cell membrane</location>
        <topology evidence="1">Peripheral membrane protein</topology>
    </subcellularLocation>
</comment>
<keyword evidence="2" id="KW-0813">Transport</keyword>
<dbReference type="PANTHER" id="PTHR42711">
    <property type="entry name" value="ABC TRANSPORTER ATP-BINDING PROTEIN"/>
    <property type="match status" value="1"/>
</dbReference>
<dbReference type="PANTHER" id="PTHR42711:SF16">
    <property type="entry name" value="ABC TRANSPORTER ATP-BINDING PROTEIN"/>
    <property type="match status" value="1"/>
</dbReference>
<dbReference type="Proteomes" id="UP000632535">
    <property type="component" value="Unassembled WGS sequence"/>
</dbReference>